<dbReference type="RefSeq" id="WP_145312739.1">
    <property type="nucleotide sequence ID" value="NZ_CP037452.1"/>
</dbReference>
<dbReference type="AlphaFoldDB" id="A0A518IJN8"/>
<dbReference type="Proteomes" id="UP000318313">
    <property type="component" value="Chromosome"/>
</dbReference>
<evidence type="ECO:0000313" key="2">
    <source>
        <dbReference type="Proteomes" id="UP000318313"/>
    </source>
</evidence>
<keyword evidence="2" id="KW-1185">Reference proteome</keyword>
<reference evidence="1 2" key="1">
    <citation type="submission" date="2019-03" db="EMBL/GenBank/DDBJ databases">
        <title>Deep-cultivation of Planctomycetes and their phenomic and genomic characterization uncovers novel biology.</title>
        <authorList>
            <person name="Wiegand S."/>
            <person name="Jogler M."/>
            <person name="Boedeker C."/>
            <person name="Pinto D."/>
            <person name="Vollmers J."/>
            <person name="Rivas-Marin E."/>
            <person name="Kohn T."/>
            <person name="Peeters S.H."/>
            <person name="Heuer A."/>
            <person name="Rast P."/>
            <person name="Oberbeckmann S."/>
            <person name="Bunk B."/>
            <person name="Jeske O."/>
            <person name="Meyerdierks A."/>
            <person name="Storesund J.E."/>
            <person name="Kallscheuer N."/>
            <person name="Luecker S."/>
            <person name="Lage O.M."/>
            <person name="Pohl T."/>
            <person name="Merkel B.J."/>
            <person name="Hornburger P."/>
            <person name="Mueller R.-W."/>
            <person name="Bruemmer F."/>
            <person name="Labrenz M."/>
            <person name="Spormann A.M."/>
            <person name="Op den Camp H."/>
            <person name="Overmann J."/>
            <person name="Amann R."/>
            <person name="Jetten M.S.M."/>
            <person name="Mascher T."/>
            <person name="Medema M.H."/>
            <person name="Devos D.P."/>
            <person name="Kaster A.-K."/>
            <person name="Ovreas L."/>
            <person name="Rohde M."/>
            <person name="Galperin M.Y."/>
            <person name="Jogler C."/>
        </authorList>
    </citation>
    <scope>NUCLEOTIDE SEQUENCE [LARGE SCALE GENOMIC DNA]</scope>
    <source>
        <strain evidence="1 2">Enr17</strain>
    </source>
</reference>
<sequence>MGHRWLKWHVVLVLLLLSGCGYPEVSPKTYEISKALYSVCNQKNEERLVAVEKLIQSSLEQNEINDSEAQWLNEIITQAQEGKWEAAMQESRRMMEDQAGR</sequence>
<organism evidence="1 2">
    <name type="scientific">Gimesia fumaroli</name>
    <dbReference type="NCBI Taxonomy" id="2527976"/>
    <lineage>
        <taxon>Bacteria</taxon>
        <taxon>Pseudomonadati</taxon>
        <taxon>Planctomycetota</taxon>
        <taxon>Planctomycetia</taxon>
        <taxon>Planctomycetales</taxon>
        <taxon>Planctomycetaceae</taxon>
        <taxon>Gimesia</taxon>
    </lineage>
</organism>
<name>A0A518IJN8_9PLAN</name>
<dbReference type="EMBL" id="CP037452">
    <property type="protein sequence ID" value="QDV53311.1"/>
    <property type="molecule type" value="Genomic_DNA"/>
</dbReference>
<accession>A0A518IJN8</accession>
<proteinExistence type="predicted"/>
<dbReference type="PROSITE" id="PS51257">
    <property type="entry name" value="PROKAR_LIPOPROTEIN"/>
    <property type="match status" value="1"/>
</dbReference>
<evidence type="ECO:0008006" key="3">
    <source>
        <dbReference type="Google" id="ProtNLM"/>
    </source>
</evidence>
<dbReference type="OrthoDB" id="288412at2"/>
<gene>
    <name evidence="1" type="ORF">Enr17x_53850</name>
</gene>
<dbReference type="KEGG" id="gfm:Enr17x_53850"/>
<evidence type="ECO:0000313" key="1">
    <source>
        <dbReference type="EMBL" id="QDV53311.1"/>
    </source>
</evidence>
<protein>
    <recommendedName>
        <fullName evidence="3">Lipoprotein</fullName>
    </recommendedName>
</protein>